<proteinExistence type="predicted"/>
<protein>
    <recommendedName>
        <fullName evidence="1">PiggyBac transposable element-derived protein domain-containing protein</fullName>
    </recommendedName>
</protein>
<dbReference type="PANTHER" id="PTHR46599:SF3">
    <property type="entry name" value="PIGGYBAC TRANSPOSABLE ELEMENT-DERIVED PROTEIN 4"/>
    <property type="match status" value="1"/>
</dbReference>
<evidence type="ECO:0000313" key="3">
    <source>
        <dbReference type="Proteomes" id="UP001152888"/>
    </source>
</evidence>
<dbReference type="Proteomes" id="UP001152888">
    <property type="component" value="Unassembled WGS sequence"/>
</dbReference>
<accession>A0A9P0LK37</accession>
<feature type="domain" description="PiggyBac transposable element-derived protein" evidence="1">
    <location>
        <begin position="152"/>
        <end position="332"/>
    </location>
</feature>
<organism evidence="2 3">
    <name type="scientific">Acanthoscelides obtectus</name>
    <name type="common">Bean weevil</name>
    <name type="synonym">Bruchus obtectus</name>
    <dbReference type="NCBI Taxonomy" id="200917"/>
    <lineage>
        <taxon>Eukaryota</taxon>
        <taxon>Metazoa</taxon>
        <taxon>Ecdysozoa</taxon>
        <taxon>Arthropoda</taxon>
        <taxon>Hexapoda</taxon>
        <taxon>Insecta</taxon>
        <taxon>Pterygota</taxon>
        <taxon>Neoptera</taxon>
        <taxon>Endopterygota</taxon>
        <taxon>Coleoptera</taxon>
        <taxon>Polyphaga</taxon>
        <taxon>Cucujiformia</taxon>
        <taxon>Chrysomeloidea</taxon>
        <taxon>Chrysomelidae</taxon>
        <taxon>Bruchinae</taxon>
        <taxon>Bruchini</taxon>
        <taxon>Acanthoscelides</taxon>
    </lineage>
</organism>
<gene>
    <name evidence="2" type="ORF">ACAOBT_LOCUS23516</name>
</gene>
<name>A0A9P0LK37_ACAOB</name>
<dbReference type="EMBL" id="CAKOFQ010007277">
    <property type="protein sequence ID" value="CAH1997066.1"/>
    <property type="molecule type" value="Genomic_DNA"/>
</dbReference>
<keyword evidence="3" id="KW-1185">Reference proteome</keyword>
<evidence type="ECO:0000259" key="1">
    <source>
        <dbReference type="Pfam" id="PF13843"/>
    </source>
</evidence>
<comment type="caution">
    <text evidence="2">The sequence shown here is derived from an EMBL/GenBank/DDBJ whole genome shotgun (WGS) entry which is preliminary data.</text>
</comment>
<dbReference type="InterPro" id="IPR029526">
    <property type="entry name" value="PGBD"/>
</dbReference>
<evidence type="ECO:0000313" key="2">
    <source>
        <dbReference type="EMBL" id="CAH1997066.1"/>
    </source>
</evidence>
<sequence length="333" mass="38802">MGSYEREQAALQKLWEECMSDDESNISEFGDVYLSDEYKPKSDEETSSDNDILVERAKRRKTSIKDLGDNAAGPYTAEHNISVDAEDTIQNVIDDVSPPYAIESEDEEMQTPDSGDNINWGPVDGSSLKHFGFAEADIGIKPEFYEIYDKEPYDFFKLFITDEIIEYMVYQTILYAEQVLKEKPTAKGQVKKWVPTTSQEMKNFLGIILWMGLMKLPRLKAYWRTNILYINKVKELMARDRFEQLLKMWHFNNNEDESYANDRLRKLTPLVNKLLDRFQMIIKPGSDVCIDKTLVPFRGLLRFRQYIKNKKNKFGIKLYKLCTAGGYTFNLKI</sequence>
<dbReference type="AlphaFoldDB" id="A0A9P0LK37"/>
<dbReference type="PANTHER" id="PTHR46599">
    <property type="entry name" value="PIGGYBAC TRANSPOSABLE ELEMENT-DERIVED PROTEIN 4"/>
    <property type="match status" value="1"/>
</dbReference>
<dbReference type="OrthoDB" id="6761537at2759"/>
<dbReference type="Pfam" id="PF13843">
    <property type="entry name" value="DDE_Tnp_1_7"/>
    <property type="match status" value="1"/>
</dbReference>
<reference evidence="2" key="1">
    <citation type="submission" date="2022-03" db="EMBL/GenBank/DDBJ databases">
        <authorList>
            <person name="Sayadi A."/>
        </authorList>
    </citation>
    <scope>NUCLEOTIDE SEQUENCE</scope>
</reference>